<gene>
    <name evidence="14" type="primary">atp8</name>
</gene>
<keyword evidence="8 13" id="KW-1133">Transmembrane helix</keyword>
<comment type="subcellular location">
    <subcellularLocation>
        <location evidence="1 12">Mitochondrion membrane</location>
        <topology evidence="1 12">Single-pass membrane protein</topology>
    </subcellularLocation>
</comment>
<evidence type="ECO:0000256" key="7">
    <source>
        <dbReference type="ARBA" id="ARBA00022781"/>
    </source>
</evidence>
<evidence type="ECO:0000313" key="14">
    <source>
        <dbReference type="EMBL" id="AYR05128.1"/>
    </source>
</evidence>
<evidence type="ECO:0000256" key="3">
    <source>
        <dbReference type="ARBA" id="ARBA00011291"/>
    </source>
</evidence>
<dbReference type="GO" id="GO:0045259">
    <property type="term" value="C:proton-transporting ATP synthase complex"/>
    <property type="evidence" value="ECO:0007669"/>
    <property type="project" value="UniProtKB-KW"/>
</dbReference>
<dbReference type="EMBL" id="MH940170">
    <property type="protein sequence ID" value="AYR05128.1"/>
    <property type="molecule type" value="Genomic_DNA"/>
</dbReference>
<evidence type="ECO:0000256" key="13">
    <source>
        <dbReference type="SAM" id="Phobius"/>
    </source>
</evidence>
<dbReference type="Pfam" id="PF00895">
    <property type="entry name" value="ATP-synt_8"/>
    <property type="match status" value="1"/>
</dbReference>
<keyword evidence="9 12" id="KW-0406">Ion transport</keyword>
<geneLocation type="mitochondrion" evidence="14"/>
<evidence type="ECO:0000256" key="1">
    <source>
        <dbReference type="ARBA" id="ARBA00004304"/>
    </source>
</evidence>
<evidence type="ECO:0000256" key="11">
    <source>
        <dbReference type="ARBA" id="ARBA00023136"/>
    </source>
</evidence>
<dbReference type="GO" id="GO:0015078">
    <property type="term" value="F:proton transmembrane transporter activity"/>
    <property type="evidence" value="ECO:0007669"/>
    <property type="project" value="InterPro"/>
</dbReference>
<evidence type="ECO:0000256" key="4">
    <source>
        <dbReference type="ARBA" id="ARBA00022448"/>
    </source>
</evidence>
<reference evidence="14" key="1">
    <citation type="journal article" date="2015" name="Mol. Biol. Evol.">
        <title>Soup to Tree: The Phylogeny of Beetles Inferred by Mitochondrial Metagenomics of a Bornean Rainforest Sample.</title>
        <authorList>
            <person name="Crampton-Platt A."/>
            <person name="Timmermans M.J."/>
            <person name="Gimmel M.L."/>
            <person name="Kutty S.N."/>
            <person name="Cockerill T.D."/>
            <person name="Vun Khen C."/>
            <person name="Vogler A.P."/>
        </authorList>
    </citation>
    <scope>NUCLEOTIDE SEQUENCE</scope>
</reference>
<keyword evidence="10 12" id="KW-0496">Mitochondrion</keyword>
<dbReference type="GO" id="GO:0015986">
    <property type="term" value="P:proton motive force-driven ATP synthesis"/>
    <property type="evidence" value="ECO:0007669"/>
    <property type="project" value="InterPro"/>
</dbReference>
<keyword evidence="6 12" id="KW-0812">Transmembrane</keyword>
<name>A0A3G3ME77_9COLE</name>
<keyword evidence="11 13" id="KW-0472">Membrane</keyword>
<evidence type="ECO:0000256" key="6">
    <source>
        <dbReference type="ARBA" id="ARBA00022692"/>
    </source>
</evidence>
<protein>
    <recommendedName>
        <fullName evidence="12">ATP synthase complex subunit 8</fullName>
    </recommendedName>
</protein>
<comment type="similarity">
    <text evidence="2 12">Belongs to the ATPase protein 8 family.</text>
</comment>
<feature type="transmembrane region" description="Helical" evidence="13">
    <location>
        <begin position="12"/>
        <end position="31"/>
    </location>
</feature>
<organism evidence="14">
    <name type="scientific">Coleoptera sp. ACP-2013</name>
    <dbReference type="NCBI Taxonomy" id="2485033"/>
    <lineage>
        <taxon>Eukaryota</taxon>
        <taxon>Metazoa</taxon>
        <taxon>Ecdysozoa</taxon>
        <taxon>Arthropoda</taxon>
        <taxon>Hexapoda</taxon>
        <taxon>Insecta</taxon>
        <taxon>Pterygota</taxon>
        <taxon>Neoptera</taxon>
        <taxon>Endopterygota</taxon>
        <taxon>Coleoptera</taxon>
    </lineage>
</organism>
<dbReference type="AlphaFoldDB" id="A0A3G3ME77"/>
<proteinExistence type="inferred from homology"/>
<comment type="subunit">
    <text evidence="3">F-type ATPases have 2 components, CF(1) - the catalytic core - and CF(0) - the membrane proton channel.</text>
</comment>
<keyword evidence="4 12" id="KW-0813">Transport</keyword>
<evidence type="ECO:0000256" key="8">
    <source>
        <dbReference type="ARBA" id="ARBA00022989"/>
    </source>
</evidence>
<evidence type="ECO:0000256" key="10">
    <source>
        <dbReference type="ARBA" id="ARBA00023128"/>
    </source>
</evidence>
<accession>A0A3G3ME77</accession>
<evidence type="ECO:0000256" key="2">
    <source>
        <dbReference type="ARBA" id="ARBA00008892"/>
    </source>
</evidence>
<sequence length="51" mass="6601">MPQMMPLNWMMLLLYFIFIFFILNILIYYIFNNKETSIMKNKYKINWIWKW</sequence>
<keyword evidence="5 12" id="KW-0138">CF(0)</keyword>
<dbReference type="GO" id="GO:0031966">
    <property type="term" value="C:mitochondrial membrane"/>
    <property type="evidence" value="ECO:0007669"/>
    <property type="project" value="UniProtKB-SubCell"/>
</dbReference>
<dbReference type="InterPro" id="IPR001421">
    <property type="entry name" value="ATP8_metazoa"/>
</dbReference>
<evidence type="ECO:0000256" key="5">
    <source>
        <dbReference type="ARBA" id="ARBA00022547"/>
    </source>
</evidence>
<evidence type="ECO:0000256" key="9">
    <source>
        <dbReference type="ARBA" id="ARBA00023065"/>
    </source>
</evidence>
<keyword evidence="7 12" id="KW-0375">Hydrogen ion transport</keyword>
<reference evidence="14" key="2">
    <citation type="submission" date="2018-09" db="EMBL/GenBank/DDBJ databases">
        <authorList>
            <person name="James G."/>
        </authorList>
    </citation>
    <scope>NUCLEOTIDE SEQUENCE</scope>
</reference>
<evidence type="ECO:0000256" key="12">
    <source>
        <dbReference type="RuleBase" id="RU003661"/>
    </source>
</evidence>